<name>A0A5B9MSP4_9BACT</name>
<sequence length="163" mass="18599">MYRFLFAVVFVWVPVSFMSLVAVGQVEESQPADAGEPTVGETIKGEWVLYRETPNGKYMTIKVHRGDHTVVTTYDPNKHPIQSHRSEYRIDTSGAVPVFRYRNKVVLVGPNAGAKDERESAYIFRIDGDRFYEVHGMLPDDKGKPSLMIWQRLKDNPIPKDEA</sequence>
<dbReference type="KEGG" id="smam:Mal15_61210"/>
<protein>
    <recommendedName>
        <fullName evidence="3">Lipocalin-like domain-containing protein</fullName>
    </recommendedName>
</protein>
<evidence type="ECO:0008006" key="3">
    <source>
        <dbReference type="Google" id="ProtNLM"/>
    </source>
</evidence>
<dbReference type="Proteomes" id="UP000321353">
    <property type="component" value="Chromosome"/>
</dbReference>
<organism evidence="1 2">
    <name type="scientific">Stieleria maiorica</name>
    <dbReference type="NCBI Taxonomy" id="2795974"/>
    <lineage>
        <taxon>Bacteria</taxon>
        <taxon>Pseudomonadati</taxon>
        <taxon>Planctomycetota</taxon>
        <taxon>Planctomycetia</taxon>
        <taxon>Pirellulales</taxon>
        <taxon>Pirellulaceae</taxon>
        <taxon>Stieleria</taxon>
    </lineage>
</organism>
<evidence type="ECO:0000313" key="1">
    <source>
        <dbReference type="EMBL" id="QEG02038.1"/>
    </source>
</evidence>
<proteinExistence type="predicted"/>
<gene>
    <name evidence="1" type="ORF">Mal15_61210</name>
</gene>
<accession>A0A5B9MSP4</accession>
<dbReference type="AlphaFoldDB" id="A0A5B9MSP4"/>
<evidence type="ECO:0000313" key="2">
    <source>
        <dbReference type="Proteomes" id="UP000321353"/>
    </source>
</evidence>
<reference evidence="1 2" key="1">
    <citation type="submission" date="2019-02" db="EMBL/GenBank/DDBJ databases">
        <title>Planctomycetal bacteria perform biofilm scaping via a novel small molecule.</title>
        <authorList>
            <person name="Jeske O."/>
            <person name="Boedeker C."/>
            <person name="Wiegand S."/>
            <person name="Breitling P."/>
            <person name="Kallscheuer N."/>
            <person name="Jogler M."/>
            <person name="Rohde M."/>
            <person name="Petersen J."/>
            <person name="Medema M.H."/>
            <person name="Surup F."/>
            <person name="Jogler C."/>
        </authorList>
    </citation>
    <scope>NUCLEOTIDE SEQUENCE [LARGE SCALE GENOMIC DNA]</scope>
    <source>
        <strain evidence="1 2">Mal15</strain>
    </source>
</reference>
<keyword evidence="2" id="KW-1185">Reference proteome</keyword>
<dbReference type="RefSeq" id="WP_147871035.1">
    <property type="nucleotide sequence ID" value="NZ_CP036264.1"/>
</dbReference>
<dbReference type="EMBL" id="CP036264">
    <property type="protein sequence ID" value="QEG02038.1"/>
    <property type="molecule type" value="Genomic_DNA"/>
</dbReference>